<dbReference type="STRING" id="1562970.ING2E5B_1787"/>
<dbReference type="PATRIC" id="fig|1562970.3.peg.1773"/>
<protein>
    <submittedName>
        <fullName evidence="2">Relaxase/mobilization nuclease domain protein</fullName>
    </submittedName>
</protein>
<name>A0A098C284_9BACT</name>
<sequence>MLREKKLDRFVEKNLLTSETAHDILQEMKWTQQYNSRCKNKFLRFEIGIAPGDKDKLTKLQLRAIAKDFANKMGLQKHQWFAVTHKDTGNLHIHLIANRIGIDGKVYQTDFVSNRASRTAEEISREMGLTIANKVVAKRRYQNPKADKTRETKKDEVRNIAYKLLGVKVGTGKEGFLSFMAELQKQGVKIETMRNKQDKAYGFRFIYQGETFKASEIGREFGYRSLFRQFGLEDIKPQIGKTVVPIYEPTLDLQRSSNVSIPETMANTVAEILPSIDGLLNAHGEDYAEIAFQRKLRLQQKKKKGRRM</sequence>
<reference evidence="2 3" key="1">
    <citation type="submission" date="2014-08" db="EMBL/GenBank/DDBJ databases">
        <authorList>
            <person name="Wibberg D."/>
        </authorList>
    </citation>
    <scope>NUCLEOTIDE SEQUENCE [LARGE SCALE GENOMIC DNA]</scope>
    <source>
        <strain evidence="3">ING2-E5B</strain>
    </source>
</reference>
<evidence type="ECO:0000313" key="2">
    <source>
        <dbReference type="EMBL" id="CEA16531.1"/>
    </source>
</evidence>
<evidence type="ECO:0000313" key="3">
    <source>
        <dbReference type="Proteomes" id="UP000032417"/>
    </source>
</evidence>
<gene>
    <name evidence="2" type="ORF">ING2E5B_1787</name>
</gene>
<dbReference type="InterPro" id="IPR005094">
    <property type="entry name" value="Endonuclease_MobA/VirD2"/>
</dbReference>
<dbReference type="AlphaFoldDB" id="A0A098C284"/>
<accession>A0A098C284</accession>
<keyword evidence="3" id="KW-1185">Reference proteome</keyword>
<proteinExistence type="predicted"/>
<dbReference type="HOGENOM" id="CLU_083194_0_0_10"/>
<dbReference type="Pfam" id="PF03432">
    <property type="entry name" value="Relaxase"/>
    <property type="match status" value="1"/>
</dbReference>
<dbReference type="Proteomes" id="UP000032417">
    <property type="component" value="Chromosome 1"/>
</dbReference>
<feature type="domain" description="MobA/VirD2-like nuclease" evidence="1">
    <location>
        <begin position="5"/>
        <end position="129"/>
    </location>
</feature>
<evidence type="ECO:0000259" key="1">
    <source>
        <dbReference type="Pfam" id="PF03432"/>
    </source>
</evidence>
<dbReference type="EMBL" id="LN515532">
    <property type="protein sequence ID" value="CEA16531.1"/>
    <property type="molecule type" value="Genomic_DNA"/>
</dbReference>
<dbReference type="KEGG" id="pbt:ING2E5B_1787"/>
<organism evidence="2 3">
    <name type="scientific">Fermentimonas caenicola</name>
    <dbReference type="NCBI Taxonomy" id="1562970"/>
    <lineage>
        <taxon>Bacteria</taxon>
        <taxon>Pseudomonadati</taxon>
        <taxon>Bacteroidota</taxon>
        <taxon>Bacteroidia</taxon>
        <taxon>Bacteroidales</taxon>
        <taxon>Dysgonomonadaceae</taxon>
        <taxon>Fermentimonas</taxon>
    </lineage>
</organism>